<evidence type="ECO:0000313" key="2">
    <source>
        <dbReference type="EMBL" id="CAB4883671.1"/>
    </source>
</evidence>
<accession>A0A6J7ENG6</accession>
<dbReference type="AlphaFoldDB" id="A0A6J7ENG6"/>
<reference evidence="2" key="1">
    <citation type="submission" date="2020-05" db="EMBL/GenBank/DDBJ databases">
        <authorList>
            <person name="Chiriac C."/>
            <person name="Salcher M."/>
            <person name="Ghai R."/>
            <person name="Kavagutti S V."/>
        </authorList>
    </citation>
    <scope>NUCLEOTIDE SEQUENCE</scope>
</reference>
<proteinExistence type="predicted"/>
<protein>
    <submittedName>
        <fullName evidence="2">Unannotated protein</fullName>
    </submittedName>
</protein>
<dbReference type="EMBL" id="CAFBLR010000191">
    <property type="protein sequence ID" value="CAB4883671.1"/>
    <property type="molecule type" value="Genomic_DNA"/>
</dbReference>
<feature type="region of interest" description="Disordered" evidence="1">
    <location>
        <begin position="128"/>
        <end position="152"/>
    </location>
</feature>
<sequence length="152" mass="16833">MTRSVVDDQGVRDPGIGEFPRCQRRALVPRPRLAHPDVDVDTLRVRQVHRGRGGPEFDARKSTGIAVRHHLHLAPGLLRPLTDEVEACSADPAALIHVLVGEHDREGTERRLAIAVIQFAGDVQTALERPPQVDRSRASSGKEVRRTVQRAE</sequence>
<name>A0A6J7ENG6_9ZZZZ</name>
<gene>
    <name evidence="2" type="ORF">UFOPK3417_01629</name>
</gene>
<organism evidence="2">
    <name type="scientific">freshwater metagenome</name>
    <dbReference type="NCBI Taxonomy" id="449393"/>
    <lineage>
        <taxon>unclassified sequences</taxon>
        <taxon>metagenomes</taxon>
        <taxon>ecological metagenomes</taxon>
    </lineage>
</organism>
<evidence type="ECO:0000256" key="1">
    <source>
        <dbReference type="SAM" id="MobiDB-lite"/>
    </source>
</evidence>
<feature type="compositionally biased region" description="Basic and acidic residues" evidence="1">
    <location>
        <begin position="131"/>
        <end position="152"/>
    </location>
</feature>